<dbReference type="PANTHER" id="PTHR22749">
    <property type="entry name" value="RIBOFLAVIN KINASE/FMN ADENYLYLTRANSFERASE"/>
    <property type="match status" value="1"/>
</dbReference>
<evidence type="ECO:0000256" key="1">
    <source>
        <dbReference type="ARBA" id="ARBA00003572"/>
    </source>
</evidence>
<protein>
    <recommendedName>
        <fullName evidence="5">Riboflavin kinase</fullName>
        <ecNumber evidence="4">2.7.1.26</ecNumber>
    </recommendedName>
    <alternativeName>
        <fullName evidence="12">Flavin mononucleotide kinase 1</fullName>
    </alternativeName>
</protein>
<evidence type="ECO:0000313" key="17">
    <source>
        <dbReference type="Proteomes" id="UP001175261"/>
    </source>
</evidence>
<gene>
    <name evidence="16" type="ORF">NLU13_2511</name>
</gene>
<comment type="catalytic activity">
    <reaction evidence="13">
        <text>riboflavin + ATP = FMN + ADP + H(+)</text>
        <dbReference type="Rhea" id="RHEA:14357"/>
        <dbReference type="ChEBI" id="CHEBI:15378"/>
        <dbReference type="ChEBI" id="CHEBI:30616"/>
        <dbReference type="ChEBI" id="CHEBI:57986"/>
        <dbReference type="ChEBI" id="CHEBI:58210"/>
        <dbReference type="ChEBI" id="CHEBI:456216"/>
        <dbReference type="EC" id="2.7.1.26"/>
    </reaction>
</comment>
<feature type="compositionally biased region" description="Polar residues" evidence="14">
    <location>
        <begin position="31"/>
        <end position="40"/>
    </location>
</feature>
<dbReference type="GO" id="GO:0005524">
    <property type="term" value="F:ATP binding"/>
    <property type="evidence" value="ECO:0007669"/>
    <property type="project" value="UniProtKB-KW"/>
</dbReference>
<evidence type="ECO:0000256" key="13">
    <source>
        <dbReference type="ARBA" id="ARBA00047880"/>
    </source>
</evidence>
<keyword evidence="7" id="KW-0288">FMN</keyword>
<dbReference type="GO" id="GO:0005739">
    <property type="term" value="C:mitochondrion"/>
    <property type="evidence" value="ECO:0007669"/>
    <property type="project" value="TreeGrafter"/>
</dbReference>
<dbReference type="Gene3D" id="2.40.30.30">
    <property type="entry name" value="Riboflavin kinase-like"/>
    <property type="match status" value="1"/>
</dbReference>
<proteinExistence type="inferred from homology"/>
<reference evidence="16" key="1">
    <citation type="submission" date="2022-10" db="EMBL/GenBank/DDBJ databases">
        <title>Determination and structural analysis of whole genome sequence of Sarocladium strictum F4-1.</title>
        <authorList>
            <person name="Hu L."/>
            <person name="Jiang Y."/>
        </authorList>
    </citation>
    <scope>NUCLEOTIDE SEQUENCE</scope>
    <source>
        <strain evidence="16">F4-1</strain>
    </source>
</reference>
<keyword evidence="17" id="KW-1185">Reference proteome</keyword>
<evidence type="ECO:0000259" key="15">
    <source>
        <dbReference type="SMART" id="SM00904"/>
    </source>
</evidence>
<evidence type="ECO:0000313" key="16">
    <source>
        <dbReference type="EMBL" id="KAK0388934.1"/>
    </source>
</evidence>
<dbReference type="AlphaFoldDB" id="A0AA39GL58"/>
<dbReference type="InterPro" id="IPR015865">
    <property type="entry name" value="Riboflavin_kinase_bac/euk"/>
</dbReference>
<evidence type="ECO:0000256" key="10">
    <source>
        <dbReference type="ARBA" id="ARBA00022777"/>
    </source>
</evidence>
<keyword evidence="11" id="KW-0067">ATP-binding</keyword>
<feature type="compositionally biased region" description="Basic and acidic residues" evidence="14">
    <location>
        <begin position="101"/>
        <end position="111"/>
    </location>
</feature>
<feature type="region of interest" description="Disordered" evidence="14">
    <location>
        <begin position="1"/>
        <end position="51"/>
    </location>
</feature>
<evidence type="ECO:0000256" key="2">
    <source>
        <dbReference type="ARBA" id="ARBA00005201"/>
    </source>
</evidence>
<dbReference type="GO" id="GO:0009398">
    <property type="term" value="P:FMN biosynthetic process"/>
    <property type="evidence" value="ECO:0007669"/>
    <property type="project" value="TreeGrafter"/>
</dbReference>
<evidence type="ECO:0000256" key="3">
    <source>
        <dbReference type="ARBA" id="ARBA00010108"/>
    </source>
</evidence>
<dbReference type="EMBL" id="JAPDFR010000002">
    <property type="protein sequence ID" value="KAK0388934.1"/>
    <property type="molecule type" value="Genomic_DNA"/>
</dbReference>
<keyword evidence="6" id="KW-0285">Flavoprotein</keyword>
<dbReference type="InterPro" id="IPR023465">
    <property type="entry name" value="Riboflavin_kinase_dom_sf"/>
</dbReference>
<dbReference type="InterPro" id="IPR023468">
    <property type="entry name" value="Riboflavin_kinase"/>
</dbReference>
<feature type="domain" description="Riboflavin kinase" evidence="15">
    <location>
        <begin position="389"/>
        <end position="529"/>
    </location>
</feature>
<evidence type="ECO:0000256" key="5">
    <source>
        <dbReference type="ARBA" id="ARBA00017394"/>
    </source>
</evidence>
<evidence type="ECO:0000256" key="7">
    <source>
        <dbReference type="ARBA" id="ARBA00022643"/>
    </source>
</evidence>
<organism evidence="16 17">
    <name type="scientific">Sarocladium strictum</name>
    <name type="common">Black bundle disease fungus</name>
    <name type="synonym">Acremonium strictum</name>
    <dbReference type="NCBI Taxonomy" id="5046"/>
    <lineage>
        <taxon>Eukaryota</taxon>
        <taxon>Fungi</taxon>
        <taxon>Dikarya</taxon>
        <taxon>Ascomycota</taxon>
        <taxon>Pezizomycotina</taxon>
        <taxon>Sordariomycetes</taxon>
        <taxon>Hypocreomycetidae</taxon>
        <taxon>Hypocreales</taxon>
        <taxon>Sarocladiaceae</taxon>
        <taxon>Sarocladium</taxon>
    </lineage>
</organism>
<dbReference type="EC" id="2.7.1.26" evidence="4"/>
<keyword evidence="10" id="KW-0418">Kinase</keyword>
<evidence type="ECO:0000256" key="11">
    <source>
        <dbReference type="ARBA" id="ARBA00022840"/>
    </source>
</evidence>
<comment type="function">
    <text evidence="1">Catalyzes the phosphorylation of riboflavin (vitamin B2) to form flavin mononucleotide (FMN) coenzyme.</text>
</comment>
<dbReference type="GO" id="GO:0008531">
    <property type="term" value="F:riboflavin kinase activity"/>
    <property type="evidence" value="ECO:0007669"/>
    <property type="project" value="UniProtKB-EC"/>
</dbReference>
<evidence type="ECO:0000256" key="12">
    <source>
        <dbReference type="ARBA" id="ARBA00029960"/>
    </source>
</evidence>
<comment type="similarity">
    <text evidence="3">Belongs to the flavokinase family.</text>
</comment>
<name>A0AA39GL58_SARSR</name>
<dbReference type="Pfam" id="PF01687">
    <property type="entry name" value="Flavokinase"/>
    <property type="match status" value="1"/>
</dbReference>
<feature type="region of interest" description="Disordered" evidence="14">
    <location>
        <begin position="86"/>
        <end position="111"/>
    </location>
</feature>
<evidence type="ECO:0000256" key="6">
    <source>
        <dbReference type="ARBA" id="ARBA00022630"/>
    </source>
</evidence>
<sequence length="597" mass="64629">MDAPRPWTRGSPAPSTAGPSRLAPRPHQLRPSRSATNLMTSAHRPQEQGVIDQRGDLLVDFVVDELPTPGGAGLLMPPHSAHQQVRRVKSSSELASESTTDEPKAKDESKWKSALGEAQYFAGGLISHPAESTRHYSIIRHSNALVWYGGPATSVSITILADTPLPPTRTMWLQQKGFSGNMGMSLKALVGTTSGWIDVTPASKAGPEHIDPLDERGIQRDIKRFIKKASGKTQAHIPRETHIVRIPASAADGYFRLVLCCGDEGQKKVLCGSPVFRIASTSTDPTVVRGASLSTMPLEMGVRVASTVGQQVAKKYTGVVGAVVQSKAARAIPNAAVKKAANAAYQRSGLGSAVSDSWKAGKAGRYSPLVEVTSIDGPVEVVGLESGPEQPFPVTFEGKVVRGTGWSTGELAIPTANLREVSDEIKMRMRGVFAAWACVLPKKGFEEISHDWHEAIVTIAPYRNAAPGVILKNKVAVHFIHDFASANFFDTRVKVILMAHLHQPNRDDDPDELIKEHAQDLMVTMASLGRENWGPTEAATRIQTLKSERSFQERLDSATGKVQKGVDRIPLHWAGVRSESNTSRDYVYGIGGLWIPR</sequence>
<keyword evidence="9" id="KW-0547">Nucleotide-binding</keyword>
<dbReference type="SMART" id="SM00904">
    <property type="entry name" value="Flavokinase"/>
    <property type="match status" value="1"/>
</dbReference>
<dbReference type="SUPFAM" id="SSF82114">
    <property type="entry name" value="Riboflavin kinase-like"/>
    <property type="match status" value="1"/>
</dbReference>
<accession>A0AA39GL58</accession>
<comment type="pathway">
    <text evidence="2">Cofactor biosynthesis; FMN biosynthesis; FMN from riboflavin (ATP route): step 1/1.</text>
</comment>
<dbReference type="GO" id="GO:0009231">
    <property type="term" value="P:riboflavin biosynthetic process"/>
    <property type="evidence" value="ECO:0007669"/>
    <property type="project" value="InterPro"/>
</dbReference>
<comment type="caution">
    <text evidence="16">The sequence shown here is derived from an EMBL/GenBank/DDBJ whole genome shotgun (WGS) entry which is preliminary data.</text>
</comment>
<evidence type="ECO:0000256" key="9">
    <source>
        <dbReference type="ARBA" id="ARBA00022741"/>
    </source>
</evidence>
<dbReference type="Proteomes" id="UP001175261">
    <property type="component" value="Unassembled WGS sequence"/>
</dbReference>
<keyword evidence="8" id="KW-0808">Transferase</keyword>
<evidence type="ECO:0000256" key="14">
    <source>
        <dbReference type="SAM" id="MobiDB-lite"/>
    </source>
</evidence>
<dbReference type="PANTHER" id="PTHR22749:SF6">
    <property type="entry name" value="RIBOFLAVIN KINASE"/>
    <property type="match status" value="1"/>
</dbReference>
<evidence type="ECO:0000256" key="8">
    <source>
        <dbReference type="ARBA" id="ARBA00022679"/>
    </source>
</evidence>
<evidence type="ECO:0000256" key="4">
    <source>
        <dbReference type="ARBA" id="ARBA00012105"/>
    </source>
</evidence>